<keyword evidence="2" id="KW-1185">Reference proteome</keyword>
<comment type="caution">
    <text evidence="1">The sequence shown here is derived from an EMBL/GenBank/DDBJ whole genome shotgun (WGS) entry which is preliminary data.</text>
</comment>
<protein>
    <submittedName>
        <fullName evidence="1">Uncharacterized protein</fullName>
    </submittedName>
</protein>
<dbReference type="RefSeq" id="WP_377030481.1">
    <property type="nucleotide sequence ID" value="NZ_JBHOMY010000057.1"/>
</dbReference>
<proteinExistence type="predicted"/>
<sequence length="125" mass="14311">MPKKRSQQQEEKWSFGTYEELEAQWEQVRTGRTSDLHPEGIDRGVTAGRLLDELTLLYDVTRDVRFYDARKALWQSGLLTSRGAWRKNFGGARAALASKGYHDNVVLVVWSRAFFGYSKSEGIPL</sequence>
<dbReference type="Proteomes" id="UP001593940">
    <property type="component" value="Unassembled WGS sequence"/>
</dbReference>
<evidence type="ECO:0000313" key="2">
    <source>
        <dbReference type="Proteomes" id="UP001593940"/>
    </source>
</evidence>
<evidence type="ECO:0000313" key="1">
    <source>
        <dbReference type="EMBL" id="MFC1458565.1"/>
    </source>
</evidence>
<reference evidence="1 2" key="1">
    <citation type="submission" date="2024-09" db="EMBL/GenBank/DDBJ databases">
        <title>Nodulacao em especies de Leguminosae Basais da Amazonia e Caracterizacao dos Rizobios e Bacterias Associadas aos Nodulos.</title>
        <authorList>
            <person name="Jambeiro I.C.A."/>
            <person name="Lopes I.S."/>
            <person name="Aguiar E.R.G.R."/>
            <person name="Santos A.F.J."/>
            <person name="Dos Santos J.M.F."/>
            <person name="Gross E."/>
        </authorList>
    </citation>
    <scope>NUCLEOTIDE SEQUENCE [LARGE SCALE GENOMIC DNA]</scope>
    <source>
        <strain evidence="1 2">BRUESC1165</strain>
    </source>
</reference>
<name>A0ABV6YBA9_9HYPH</name>
<dbReference type="EMBL" id="JBHOMY010000057">
    <property type="protein sequence ID" value="MFC1458565.1"/>
    <property type="molecule type" value="Genomic_DNA"/>
</dbReference>
<gene>
    <name evidence="1" type="ORF">ACETIH_18030</name>
</gene>
<organism evidence="1 2">
    <name type="scientific">Microvirga arabica</name>
    <dbReference type="NCBI Taxonomy" id="1128671"/>
    <lineage>
        <taxon>Bacteria</taxon>
        <taxon>Pseudomonadati</taxon>
        <taxon>Pseudomonadota</taxon>
        <taxon>Alphaproteobacteria</taxon>
        <taxon>Hyphomicrobiales</taxon>
        <taxon>Methylobacteriaceae</taxon>
        <taxon>Microvirga</taxon>
    </lineage>
</organism>
<accession>A0ABV6YBA9</accession>